<feature type="region of interest" description="Disordered" evidence="10">
    <location>
        <begin position="2774"/>
        <end position="2817"/>
    </location>
</feature>
<dbReference type="InterPro" id="IPR013968">
    <property type="entry name" value="PKS_KR"/>
</dbReference>
<dbReference type="InterPro" id="IPR009081">
    <property type="entry name" value="PP-bd_ACP"/>
</dbReference>
<dbReference type="FunFam" id="3.40.366.10:FF:000002">
    <property type="entry name" value="Probable polyketide synthase 2"/>
    <property type="match status" value="1"/>
</dbReference>
<dbReference type="GO" id="GO:0006633">
    <property type="term" value="P:fatty acid biosynthetic process"/>
    <property type="evidence" value="ECO:0007669"/>
    <property type="project" value="InterPro"/>
</dbReference>
<evidence type="ECO:0000256" key="2">
    <source>
        <dbReference type="ARBA" id="ARBA00004792"/>
    </source>
</evidence>
<dbReference type="PANTHER" id="PTHR43775">
    <property type="entry name" value="FATTY ACID SYNTHASE"/>
    <property type="match status" value="1"/>
</dbReference>
<dbReference type="InterPro" id="IPR041618">
    <property type="entry name" value="PKS_DE"/>
</dbReference>
<dbReference type="SUPFAM" id="SSF51735">
    <property type="entry name" value="NAD(P)-binding Rossmann-fold domains"/>
    <property type="match status" value="3"/>
</dbReference>
<comment type="cofactor">
    <cofactor evidence="1">
        <name>pantetheine 4'-phosphate</name>
        <dbReference type="ChEBI" id="CHEBI:47942"/>
    </cofactor>
</comment>
<dbReference type="GO" id="GO:0016491">
    <property type="term" value="F:oxidoreductase activity"/>
    <property type="evidence" value="ECO:0007669"/>
    <property type="project" value="InterPro"/>
</dbReference>
<dbReference type="PROSITE" id="PS00606">
    <property type="entry name" value="KS3_1"/>
    <property type="match status" value="2"/>
</dbReference>
<dbReference type="EMBL" id="AP018365">
    <property type="protein sequence ID" value="BBB02256.1"/>
    <property type="molecule type" value="Genomic_DNA"/>
</dbReference>
<dbReference type="SMART" id="SM00827">
    <property type="entry name" value="PKS_AT"/>
    <property type="match status" value="1"/>
</dbReference>
<dbReference type="InterPro" id="IPR049552">
    <property type="entry name" value="PKS_DH_N"/>
</dbReference>
<dbReference type="InterPro" id="IPR042104">
    <property type="entry name" value="PKS_dehydratase_sf"/>
</dbReference>
<dbReference type="PROSITE" id="PS52019">
    <property type="entry name" value="PKS_MFAS_DH"/>
    <property type="match status" value="1"/>
</dbReference>
<dbReference type="SUPFAM" id="SSF55048">
    <property type="entry name" value="Probable ACP-binding domain of malonyl-CoA ACP transacylase"/>
    <property type="match status" value="1"/>
</dbReference>
<feature type="compositionally biased region" description="Low complexity" evidence="10">
    <location>
        <begin position="3223"/>
        <end position="3234"/>
    </location>
</feature>
<evidence type="ECO:0000256" key="8">
    <source>
        <dbReference type="ARBA" id="ARBA00023315"/>
    </source>
</evidence>
<evidence type="ECO:0000256" key="3">
    <source>
        <dbReference type="ARBA" id="ARBA00022450"/>
    </source>
</evidence>
<dbReference type="InterPro" id="IPR011032">
    <property type="entry name" value="GroES-like_sf"/>
</dbReference>
<dbReference type="Pfam" id="PF00698">
    <property type="entry name" value="Acyl_transf_1"/>
    <property type="match status" value="2"/>
</dbReference>
<keyword evidence="4" id="KW-0597">Phosphoprotein</keyword>
<dbReference type="Gene3D" id="3.40.366.10">
    <property type="entry name" value="Malonyl-Coenzyme A Acyl Carrier Protein, domain 2"/>
    <property type="match status" value="2"/>
</dbReference>
<gene>
    <name evidence="14" type="ORF">RVR_10088</name>
</gene>
<organism evidence="14 15">
    <name type="scientific">Actinacidiphila reveromycinica</name>
    <dbReference type="NCBI Taxonomy" id="659352"/>
    <lineage>
        <taxon>Bacteria</taxon>
        <taxon>Bacillati</taxon>
        <taxon>Actinomycetota</taxon>
        <taxon>Actinomycetes</taxon>
        <taxon>Kitasatosporales</taxon>
        <taxon>Streptomycetaceae</taxon>
        <taxon>Actinacidiphila</taxon>
    </lineage>
</organism>
<proteinExistence type="predicted"/>
<dbReference type="FunFam" id="3.40.47.10:FF:000019">
    <property type="entry name" value="Polyketide synthase type I"/>
    <property type="match status" value="2"/>
</dbReference>
<dbReference type="CDD" id="cd00833">
    <property type="entry name" value="PKS"/>
    <property type="match status" value="2"/>
</dbReference>
<dbReference type="PANTHER" id="PTHR43775:SF51">
    <property type="entry name" value="INACTIVE PHENOLPHTHIOCEROL SYNTHESIS POLYKETIDE SYNTHASE TYPE I PKS1-RELATED"/>
    <property type="match status" value="1"/>
</dbReference>
<evidence type="ECO:0000313" key="15">
    <source>
        <dbReference type="Proteomes" id="UP000595703"/>
    </source>
</evidence>
<dbReference type="SMART" id="SM00823">
    <property type="entry name" value="PKS_PP"/>
    <property type="match status" value="2"/>
</dbReference>
<dbReference type="PROSITE" id="PS52004">
    <property type="entry name" value="KS3_2"/>
    <property type="match status" value="2"/>
</dbReference>
<name>A0A7U3UXU9_9ACTN</name>
<dbReference type="Pfam" id="PF00550">
    <property type="entry name" value="PP-binding"/>
    <property type="match status" value="2"/>
</dbReference>
<dbReference type="Pfam" id="PF00109">
    <property type="entry name" value="ketoacyl-synt"/>
    <property type="match status" value="2"/>
</dbReference>
<dbReference type="CDD" id="cd05195">
    <property type="entry name" value="enoyl_red"/>
    <property type="match status" value="1"/>
</dbReference>
<feature type="active site" description="Proton acceptor; for dehydratase activity" evidence="9">
    <location>
        <position position="988"/>
    </location>
</feature>
<dbReference type="InterPro" id="IPR014030">
    <property type="entry name" value="Ketoacyl_synth_N"/>
</dbReference>
<evidence type="ECO:0000256" key="1">
    <source>
        <dbReference type="ARBA" id="ARBA00001957"/>
    </source>
</evidence>
<accession>A0A7U3UXU9</accession>
<dbReference type="SUPFAM" id="SSF50129">
    <property type="entry name" value="GroES-like"/>
    <property type="match status" value="1"/>
</dbReference>
<feature type="region of interest" description="Disordered" evidence="10">
    <location>
        <begin position="3221"/>
        <end position="3271"/>
    </location>
</feature>
<evidence type="ECO:0000256" key="9">
    <source>
        <dbReference type="PROSITE-ProRule" id="PRU01363"/>
    </source>
</evidence>
<dbReference type="Gene3D" id="6.10.140.1830">
    <property type="match status" value="1"/>
</dbReference>
<feature type="domain" description="Carrier" evidence="11">
    <location>
        <begin position="3295"/>
        <end position="3370"/>
    </location>
</feature>
<dbReference type="Proteomes" id="UP000595703">
    <property type="component" value="Chromosome"/>
</dbReference>
<dbReference type="InterPro" id="IPR014043">
    <property type="entry name" value="Acyl_transferase_dom"/>
</dbReference>
<dbReference type="Gene3D" id="3.40.50.11460">
    <property type="match status" value="1"/>
</dbReference>
<dbReference type="InterPro" id="IPR036736">
    <property type="entry name" value="ACP-like_sf"/>
</dbReference>
<dbReference type="InterPro" id="IPR016035">
    <property type="entry name" value="Acyl_Trfase/lysoPLipase"/>
</dbReference>
<dbReference type="SMART" id="SM00826">
    <property type="entry name" value="PKS_DH"/>
    <property type="match status" value="1"/>
</dbReference>
<feature type="active site" description="Proton donor; for dehydratase activity" evidence="9">
    <location>
        <position position="1164"/>
    </location>
</feature>
<dbReference type="Pfam" id="PF08659">
    <property type="entry name" value="KR"/>
    <property type="match status" value="1"/>
</dbReference>
<dbReference type="InterPro" id="IPR001227">
    <property type="entry name" value="Ac_transferase_dom_sf"/>
</dbReference>
<dbReference type="Gene3D" id="3.40.47.10">
    <property type="match status" value="2"/>
</dbReference>
<feature type="compositionally biased region" description="Basic and acidic residues" evidence="10">
    <location>
        <begin position="1047"/>
        <end position="1066"/>
    </location>
</feature>
<dbReference type="GO" id="GO:0031177">
    <property type="term" value="F:phosphopantetheine binding"/>
    <property type="evidence" value="ECO:0007669"/>
    <property type="project" value="InterPro"/>
</dbReference>
<dbReference type="Gene3D" id="3.10.129.110">
    <property type="entry name" value="Polyketide synthase dehydratase"/>
    <property type="match status" value="1"/>
</dbReference>
<dbReference type="KEGG" id="arev:RVR_10088"/>
<feature type="domain" description="Ketosynthase family 3 (KS3)" evidence="12">
    <location>
        <begin position="2212"/>
        <end position="2638"/>
    </location>
</feature>
<reference evidence="14 15" key="2">
    <citation type="journal article" date="2011" name="J. Antibiot.">
        <title>Furaquinocins I and J: novel polyketide isoprenoid hybrid compounds from Streptomyces reveromyceticus SN-593.</title>
        <authorList>
            <person name="Panthee S."/>
            <person name="Takahashi S."/>
            <person name="Takagi H."/>
            <person name="Nogawa T."/>
            <person name="Oowada E."/>
            <person name="Uramoto M."/>
            <person name="Osada H."/>
        </authorList>
    </citation>
    <scope>NUCLEOTIDE SEQUENCE [LARGE SCALE GENOMIC DNA]</scope>
    <source>
        <strain evidence="14 15">SN-593</strain>
    </source>
</reference>
<dbReference type="Pfam" id="PF08990">
    <property type="entry name" value="Docking"/>
    <property type="match status" value="1"/>
</dbReference>
<evidence type="ECO:0000259" key="13">
    <source>
        <dbReference type="PROSITE" id="PS52019"/>
    </source>
</evidence>
<evidence type="ECO:0000259" key="11">
    <source>
        <dbReference type="PROSITE" id="PS50075"/>
    </source>
</evidence>
<reference evidence="14 15" key="1">
    <citation type="journal article" date="2010" name="J. Bacteriol.">
        <title>Biochemical characterization of a novel indole prenyltransferase from Streptomyces sp. SN-593.</title>
        <authorList>
            <person name="Takahashi S."/>
            <person name="Takagi H."/>
            <person name="Toyoda A."/>
            <person name="Uramoto M."/>
            <person name="Nogawa T."/>
            <person name="Ueki M."/>
            <person name="Sakaki Y."/>
            <person name="Osada H."/>
        </authorList>
    </citation>
    <scope>NUCLEOTIDE SEQUENCE [LARGE SCALE GENOMIC DNA]</scope>
    <source>
        <strain evidence="14 15">SN-593</strain>
    </source>
</reference>
<dbReference type="InterPro" id="IPR049551">
    <property type="entry name" value="PKS_DH_C"/>
</dbReference>
<keyword evidence="15" id="KW-1185">Reference proteome</keyword>
<dbReference type="SMART" id="SM00829">
    <property type="entry name" value="PKS_ER"/>
    <property type="match status" value="1"/>
</dbReference>
<feature type="compositionally biased region" description="Low complexity" evidence="10">
    <location>
        <begin position="3103"/>
        <end position="3119"/>
    </location>
</feature>
<dbReference type="Pfam" id="PF22621">
    <property type="entry name" value="CurL-like_PKS_C"/>
    <property type="match status" value="1"/>
</dbReference>
<evidence type="ECO:0000256" key="4">
    <source>
        <dbReference type="ARBA" id="ARBA00022553"/>
    </source>
</evidence>
<dbReference type="InterPro" id="IPR013154">
    <property type="entry name" value="ADH-like_N"/>
</dbReference>
<dbReference type="Pfam" id="PF18369">
    <property type="entry name" value="PKS_DE"/>
    <property type="match status" value="1"/>
</dbReference>
<feature type="region of interest" description="Disordered" evidence="10">
    <location>
        <begin position="3103"/>
        <end position="3171"/>
    </location>
</feature>
<feature type="region of interest" description="N-terminal hotdog fold" evidence="9">
    <location>
        <begin position="956"/>
        <end position="1081"/>
    </location>
</feature>
<dbReference type="GO" id="GO:0004315">
    <property type="term" value="F:3-oxoacyl-[acyl-carrier-protein] synthase activity"/>
    <property type="evidence" value="ECO:0007669"/>
    <property type="project" value="InterPro"/>
</dbReference>
<evidence type="ECO:0000313" key="14">
    <source>
        <dbReference type="EMBL" id="BBB02256.1"/>
    </source>
</evidence>
<dbReference type="SUPFAM" id="SSF53901">
    <property type="entry name" value="Thiolase-like"/>
    <property type="match status" value="2"/>
</dbReference>
<evidence type="ECO:0000259" key="12">
    <source>
        <dbReference type="PROSITE" id="PS52004"/>
    </source>
</evidence>
<dbReference type="Pfam" id="PF16197">
    <property type="entry name" value="KAsynt_C_assoc"/>
    <property type="match status" value="1"/>
</dbReference>
<dbReference type="SMART" id="SM01294">
    <property type="entry name" value="PKS_PP_betabranch"/>
    <property type="match status" value="1"/>
</dbReference>
<feature type="compositionally biased region" description="Basic and acidic residues" evidence="10">
    <location>
        <begin position="2778"/>
        <end position="2812"/>
    </location>
</feature>
<dbReference type="InterPro" id="IPR050091">
    <property type="entry name" value="PKS_NRPS_Biosynth_Enz"/>
</dbReference>
<dbReference type="InterPro" id="IPR049900">
    <property type="entry name" value="PKS_mFAS_DH"/>
</dbReference>
<dbReference type="PROSITE" id="PS00012">
    <property type="entry name" value="PHOSPHOPANTETHEINE"/>
    <property type="match status" value="2"/>
</dbReference>
<keyword evidence="3" id="KW-0596">Phosphopantetheine</keyword>
<dbReference type="InterPro" id="IPR018201">
    <property type="entry name" value="Ketoacyl_synth_AS"/>
</dbReference>
<dbReference type="InterPro" id="IPR016036">
    <property type="entry name" value="Malonyl_transacylase_ACP-bd"/>
</dbReference>
<feature type="region of interest" description="Disordered" evidence="10">
    <location>
        <begin position="459"/>
        <end position="498"/>
    </location>
</feature>
<feature type="region of interest" description="Disordered" evidence="10">
    <location>
        <begin position="1748"/>
        <end position="1771"/>
    </location>
</feature>
<keyword evidence="7" id="KW-0511">Multifunctional enzyme</keyword>
<dbReference type="InterPro" id="IPR020841">
    <property type="entry name" value="PKS_Beta-ketoAc_synthase_dom"/>
</dbReference>
<dbReference type="Gene3D" id="3.30.70.3290">
    <property type="match status" value="3"/>
</dbReference>
<comment type="pathway">
    <text evidence="2">Antibiotic biosynthesis.</text>
</comment>
<dbReference type="InterPro" id="IPR020807">
    <property type="entry name" value="PKS_DH"/>
</dbReference>
<dbReference type="Pfam" id="PF02801">
    <property type="entry name" value="Ketoacyl-synt_C"/>
    <property type="match status" value="2"/>
</dbReference>
<evidence type="ECO:0000256" key="5">
    <source>
        <dbReference type="ARBA" id="ARBA00022679"/>
    </source>
</evidence>
<dbReference type="InterPro" id="IPR020806">
    <property type="entry name" value="PKS_PP-bd"/>
</dbReference>
<dbReference type="InterPro" id="IPR020843">
    <property type="entry name" value="ER"/>
</dbReference>
<dbReference type="InterPro" id="IPR032821">
    <property type="entry name" value="PKS_assoc"/>
</dbReference>
<feature type="domain" description="PKS/mFAS DH" evidence="13">
    <location>
        <begin position="956"/>
        <end position="1243"/>
    </location>
</feature>
<dbReference type="Pfam" id="PF14765">
    <property type="entry name" value="PS-DH"/>
    <property type="match status" value="1"/>
</dbReference>
<reference evidence="14 15" key="3">
    <citation type="journal article" date="2011" name="Nat. Chem. Biol.">
        <title>Reveromycin A biosynthesis uses RevG and RevJ for stereospecific spiroacetal formation.</title>
        <authorList>
            <person name="Takahashi S."/>
            <person name="Toyoda A."/>
            <person name="Sekiyama Y."/>
            <person name="Takagi H."/>
            <person name="Nogawa T."/>
            <person name="Uramoto M."/>
            <person name="Suzuki R."/>
            <person name="Koshino H."/>
            <person name="Kumano T."/>
            <person name="Panthee S."/>
            <person name="Dairi T."/>
            <person name="Ishikawa J."/>
            <person name="Ikeda H."/>
            <person name="Sakaki Y."/>
            <person name="Osada H."/>
        </authorList>
    </citation>
    <scope>NUCLEOTIDE SEQUENCE [LARGE SCALE GENOMIC DNA]</scope>
    <source>
        <strain evidence="14 15">SN-593</strain>
    </source>
</reference>
<evidence type="ECO:0000256" key="10">
    <source>
        <dbReference type="SAM" id="MobiDB-lite"/>
    </source>
</evidence>
<dbReference type="InterPro" id="IPR036291">
    <property type="entry name" value="NAD(P)-bd_dom_sf"/>
</dbReference>
<dbReference type="InterPro" id="IPR006162">
    <property type="entry name" value="Ppantetheine_attach_site"/>
</dbReference>
<dbReference type="PROSITE" id="PS50075">
    <property type="entry name" value="CARRIER"/>
    <property type="match status" value="2"/>
</dbReference>
<feature type="compositionally biased region" description="Low complexity" evidence="10">
    <location>
        <begin position="2660"/>
        <end position="2672"/>
    </location>
</feature>
<dbReference type="Gene3D" id="3.40.50.720">
    <property type="entry name" value="NAD(P)-binding Rossmann-like Domain"/>
    <property type="match status" value="1"/>
</dbReference>
<feature type="domain" description="Ketosynthase family 3 (KS3)" evidence="12">
    <location>
        <begin position="33"/>
        <end position="456"/>
    </location>
</feature>
<dbReference type="SUPFAM" id="SSF47336">
    <property type="entry name" value="ACP-like"/>
    <property type="match status" value="2"/>
</dbReference>
<evidence type="ECO:0000256" key="7">
    <source>
        <dbReference type="ARBA" id="ARBA00023268"/>
    </source>
</evidence>
<dbReference type="GO" id="GO:0004312">
    <property type="term" value="F:fatty acid synthase activity"/>
    <property type="evidence" value="ECO:0007669"/>
    <property type="project" value="TreeGrafter"/>
</dbReference>
<dbReference type="InterPro" id="IPR015083">
    <property type="entry name" value="NorB/c/GfsB-D-like_docking"/>
</dbReference>
<dbReference type="SMART" id="SM00825">
    <property type="entry name" value="PKS_KS"/>
    <property type="match status" value="2"/>
</dbReference>
<dbReference type="Pfam" id="PF21089">
    <property type="entry name" value="PKS_DH_N"/>
    <property type="match status" value="1"/>
</dbReference>
<dbReference type="Gene3D" id="1.10.1200.10">
    <property type="entry name" value="ACP-like"/>
    <property type="match status" value="2"/>
</dbReference>
<dbReference type="GO" id="GO:0033068">
    <property type="term" value="P:macrolide biosynthetic process"/>
    <property type="evidence" value="ECO:0007669"/>
    <property type="project" value="UniProtKB-ARBA"/>
</dbReference>
<keyword evidence="5" id="KW-0808">Transferase</keyword>
<dbReference type="SMART" id="SM00822">
    <property type="entry name" value="PKS_KR"/>
    <property type="match status" value="1"/>
</dbReference>
<dbReference type="InterPro" id="IPR016039">
    <property type="entry name" value="Thiolase-like"/>
</dbReference>
<dbReference type="Gene3D" id="3.90.180.10">
    <property type="entry name" value="Medium-chain alcohol dehydrogenases, catalytic domain"/>
    <property type="match status" value="1"/>
</dbReference>
<evidence type="ECO:0000256" key="6">
    <source>
        <dbReference type="ARBA" id="ARBA00023194"/>
    </source>
</evidence>
<reference evidence="14 15" key="4">
    <citation type="journal article" date="2020" name="Sci. Rep.">
        <title>beta-carboline chemical signals induce reveromycin production through a LuxR family regulator in Streptomyces sp. SN-593.</title>
        <authorList>
            <person name="Panthee S."/>
            <person name="Kito N."/>
            <person name="Hayashi T."/>
            <person name="Shimizu T."/>
            <person name="Ishikawa J."/>
            <person name="Hamamoto H."/>
            <person name="Osada H."/>
            <person name="Takahashi S."/>
        </authorList>
    </citation>
    <scope>NUCLEOTIDE SEQUENCE [LARGE SCALE GENOMIC DNA]</scope>
    <source>
        <strain evidence="14 15">SN-593</strain>
    </source>
</reference>
<protein>
    <submittedName>
        <fullName evidence="14">Putative polyketide synthase</fullName>
    </submittedName>
</protein>
<dbReference type="SUPFAM" id="SSF52151">
    <property type="entry name" value="FabD/lysophospholipase-like"/>
    <property type="match status" value="2"/>
</dbReference>
<dbReference type="InterPro" id="IPR014031">
    <property type="entry name" value="Ketoacyl_synth_C"/>
</dbReference>
<keyword evidence="8" id="KW-0012">Acyltransferase</keyword>
<feature type="region of interest" description="Disordered" evidence="10">
    <location>
        <begin position="1047"/>
        <end position="1102"/>
    </location>
</feature>
<feature type="region of interest" description="Disordered" evidence="10">
    <location>
        <begin position="2634"/>
        <end position="2710"/>
    </location>
</feature>
<dbReference type="InterPro" id="IPR057326">
    <property type="entry name" value="KR_dom"/>
</dbReference>
<dbReference type="CDD" id="cd08956">
    <property type="entry name" value="KR_3_FAS_SDR_x"/>
    <property type="match status" value="1"/>
</dbReference>
<feature type="region of interest" description="C-terminal hotdog fold" evidence="9">
    <location>
        <begin position="1103"/>
        <end position="1243"/>
    </location>
</feature>
<dbReference type="Pfam" id="PF08240">
    <property type="entry name" value="ADH_N"/>
    <property type="match status" value="1"/>
</dbReference>
<dbReference type="FunFam" id="1.10.1200.10:FF:000007">
    <property type="entry name" value="Probable polyketide synthase pks17"/>
    <property type="match status" value="1"/>
</dbReference>
<sequence length="3385" mass="341428">MTDNEQLLGYLKSVAADLYETREQLRKLESGAQEPMAVVGMACRYPGGVESPEDLWDVVAGGRDVLSAFPTDRGWDTGTGTGTGGQGQDYAPVGGFVHDAADFDPAFFGISPREALAMDPQQRMLLEVAWESLERSGIDPRSLRGSPTGVFVGAAMSGYAEGLGAAQGSEGYVLTGNTASVVSGRVSYVLGLEGPAVTVDTACSSSLVALHVACQAVRAGECDMALAGGVAVLVTPGAFAEFSRQRGMAADGRCKAFAGAADGIGWAEGAGMVVIERLSTARRKGHRVLALIAGSAMNQDGASNGLTAPNGPSQQRLIRAALANARLDAHEVDAVEAHGTGTTLGDPIEAQALLATYGKGRPDERPLWLGSVKSNIGHAQQAAGVAGVIKAVMALRHAVLPTTLHVDEPTPHVDWSAGAVRLLTEAVPWPQYGRPRRAGVSAFGVSGTNVHTILEQAPEPQDAAAEEPGPREAPDGAGDGPARQSGTPPVLGPGVDAPVWLVSGRSPEGLAAQAERLRAFAAGRPELHQADVAWSLATTRSTFEHRAVVTGTGRADLLAGLAALAATAPAPGLVAGDGPVAGRPGRVAFVFPGQGGQWAGMGAELTQASPVFAARLAACEEALAPHTDWSLREVLAAGARAHLDRVDVVQPALWAVMVSLAAVWQAAGITPKAVVGHSQGEIAAAVVAGALSLEDGARVVALRSRALRALAGRGGMMSIAAGEDAVRDRIASYGGRVSVAALNGPAATVVSGEPAALEELAAACGAEGVRARVLPVDYASHSPQVEELEAEIRSALAGISPRAGRVPMVSSMTGEPIDGTALDAGYWYASLRAPVRFGDAVTALAGSGHTVFVEASPHPVLTGAVADTVHAADPDAESGGPVVTGTLRRDEGGPARLLTSFAEAHVRGVPVDWTRVLPAGSTVDLPTYPFQHQRYWQREGTSAGDLSAAGLGAIGHPLLAAAVVLADGGGLVLTGRLSTAAQPWLADHAVNGTVVFPGTAFVELALQAGHRAGCGHLAELTLETPLVLPRDGATQLQVVLGPADPDGRRTFETYARPDTDDPDRPWTRHAGGLLAAASPTPRTPDDGGPDGPDDLTAWPPPGAVPVDVSGLYGEVAAAGYGYGPAFQGLRAVWRRGRDVFAEVALPEDVADSAGRFGLHPALLDATLHASAVAAGQQEDPAGVRLPFAWQDVALRAAGAGVLRARLRPAADGALSLTAADGTGAPVVSVGNLVLRPVSAGQLAASGGGRQDALFGVAWEELPASAAPAGRWAVVGDDTGGLRAELAGSGADIAPYPDLAALAAAVGAGGPAPDVVLAPVGADPRAALGDDVVPATRETTVRTLALLQEWLAAEELGTARLALVTRGAVAARSGEGVTDLAGAAVWGMVRSAQTENPGRLVLADLPAVRPAGSAQGARTGAALAAGLAGAEPELVVRDGAVRGRRLTRPRAGLDRPEDGMPWRLENLRPGALDGLALVPRPQAAAPLEPGQVRIAVRAAALGTADVAAVLDPPAVLDTHGADGTSARGGAYAPGGDRAAVPLGREIAGVVLETGDGVGGLAPGDRVLGLAPGGAGPLAVTDARLLAPVPDGWTFARAAAAPGPYLAAWYALADVAGVRPGQHVLLHAGADGTGVAAVHVAHRLGLEVHATAGPEQFAALQAAGLDEAHLAPADDTSHLARFEAAVMAATGGDGVAAVLDASEGGPAGTALRLLSRGGALVTLGTGRAQEGEAAAAVAQARPDVRYARADLDPDVGPDLAPGPGPGPGGADTERLGRVLGDVADLLADGALPAPPYRAWDVRRAADAVEAASRAPSDCRTVLTVPRDGAAPRPPGTVLVTGGTGLIGGLVAGHLAAAGQARRVVLTSRSGPAAPGAAVLAAAVAGRGADVRIAVCDAADRSALAAVLDAIPPSAPLTGVMHAAGVLDDGVIGSLTPRQVDVVLRPKSAAAWNLHRLTLGHDLDRFVMFSSAAATLGSAGQGNYAAANAFLDALAARRQADGRPATSLAWGFWADASAMTGHLGTGERARISRGGVRALSADEGLDLLDLATARDEPLLVPAGIDVPALRAQVARGDVLPPLWQVLAGRATRLPSAAAGGAVRTLRHTLAAMAPAEQDRTLLDLVRSHAAAVLGHASPDAIEAGKAFKDIGFDSLTAVELRNRLGAATGLRLTATLVFDYPTSAALAAHLRSGLVGEQPATAGADPAAPPPPVDDDPIAIVAMSCRFPGDVQDPESFWDLLDAGRDVIADCPANRGWDTERLYDPDRDHPGTAYTLQGGYLSGVGDFDTGFFGISPREALAMDPQQRLLLETAWEALERAAIAPDSLRGSAAGVFVGATSSGYNALLPDDAAGSEGYLMTGSAVSVISGRIAYALGLEGPAMTVDTACSSALVALHLACQALRAGECRLALAGGVTIMSTPAAFTEFSQQRGLAADGRCKPFGAAADGTGWGEGAGLVVLERLSDARRNGHPVLAVVAGSAVNQDGASNGLTAPNGPSQQRVIRAALAGAGLRADQVDAVEAHGTGTVLGDPIEAQALLATYGQGRADGRPLWLGSVKSNIGHTQAAAGVAGVIKMVLALHHGRLPATLHAEQPSPHVDWSAGDVRLLTEPVEWPAGDEPRRAGVSSFGLSGTNAHLIVAEPPPVPGAGAHGEGASGADTSGADVPAADVPAVDASGTDASGTDAPDPDAPGTGTHAEDGAAGPGLPPVPWVLSGRGADGLRAQAARLLDHLDRHPELDAPDVGFSLATTRSAFSRRAVVIGSDRAELLAGLAAVAAPGAERTESGEGEEDGTRAQDAGRAEDGQGAAERPDRGGSGHRVVTGTAAPAMAQSRVAFVLPALDGATLVAPVRQLLDQATAFGTRMAECDRALAAHLGWSVTDVLRERPGAPSLREDGVARAVGFAVQVALAALWRSAGLVPAAVAGAGSGEIAAAHVAGVLTLADAARIAAGSATPRTDPVAPAPGTLPLMSLSTASWLEGEDLDTAYWCGPRPEPGPARAAAEELHASGYGVLVEISTDPAATADLRAVAPEGRKAAAVNAAGALGPGRSGLPGFLAGLADLYVRGTAVDWASVWADTAPRQVALPTYAFQHQWYWPSGMTRRGPAGVDGTAGAAAADAPADPRTPPGAGGDASDAGGFGAVEDELGAAPDTSGSGDGDGAGAGVARPASDRRSPVGEPLFWAAVAQEDLAALGGLLGAGEPLRADTPLSEVLARLSAWHRAAGDPVPAAPGQPAEGGATGSGPGVGADPAADTDTDTDACTYVDDGGADGDDSVTLPVVDPQWSARLAGLDPAAQEAVLLDLVRAEIAVLLGYASDDLVEAEGDILEMGMSSMAAVQLRERLAGLIGLELPEGFMYDLESPAVIAEYLAAEYAARPGPRATAPDQPL</sequence>
<feature type="domain" description="Carrier" evidence="11">
    <location>
        <begin position="2116"/>
        <end position="2191"/>
    </location>
</feature>
<keyword evidence="6" id="KW-0045">Antibiotic biosynthesis</keyword>